<feature type="compositionally biased region" description="Low complexity" evidence="1">
    <location>
        <begin position="123"/>
        <end position="142"/>
    </location>
</feature>
<dbReference type="AlphaFoldDB" id="A0A7T0LJU9"/>
<proteinExistence type="predicted"/>
<feature type="transmembrane region" description="Helical" evidence="2">
    <location>
        <begin position="47"/>
        <end position="69"/>
    </location>
</feature>
<organism evidence="3 4">
    <name type="scientific">Actinomyces respiraculi</name>
    <dbReference type="NCBI Taxonomy" id="2744574"/>
    <lineage>
        <taxon>Bacteria</taxon>
        <taxon>Bacillati</taxon>
        <taxon>Actinomycetota</taxon>
        <taxon>Actinomycetes</taxon>
        <taxon>Actinomycetales</taxon>
        <taxon>Actinomycetaceae</taxon>
        <taxon>Actinomyces</taxon>
    </lineage>
</organism>
<dbReference type="Proteomes" id="UP000594637">
    <property type="component" value="Chromosome"/>
</dbReference>
<gene>
    <name evidence="3" type="ORF">ID810_10175</name>
</gene>
<dbReference type="KEGG" id="arep:ID810_10175"/>
<dbReference type="EMBL" id="CP063989">
    <property type="protein sequence ID" value="QPL05092.1"/>
    <property type="molecule type" value="Genomic_DNA"/>
</dbReference>
<accession>A0A7T0LJU9</accession>
<keyword evidence="2" id="KW-0472">Membrane</keyword>
<keyword evidence="4" id="KW-1185">Reference proteome</keyword>
<protein>
    <submittedName>
        <fullName evidence="3">Uncharacterized protein</fullName>
    </submittedName>
</protein>
<name>A0A7T0LJU9_9ACTO</name>
<feature type="region of interest" description="Disordered" evidence="1">
    <location>
        <begin position="106"/>
        <end position="142"/>
    </location>
</feature>
<evidence type="ECO:0000313" key="4">
    <source>
        <dbReference type="Proteomes" id="UP000594637"/>
    </source>
</evidence>
<sequence length="142" mass="15001">MAASPNKPTEPRSKYYWILTAVCLLLGLPAAWWLYIEIGKHISRIPIAILLLPLLLLLLLARVIDAGILKAAPQLVRKRDRAALTAALGYDPVTRQPVASAVGTAPATVGYSQPGSPQPQPGQPGTAAPYGQPGQAPTSYGN</sequence>
<keyword evidence="2" id="KW-1133">Transmembrane helix</keyword>
<evidence type="ECO:0000313" key="3">
    <source>
        <dbReference type="EMBL" id="QPL05092.1"/>
    </source>
</evidence>
<dbReference type="RefSeq" id="WP_166858032.1">
    <property type="nucleotide sequence ID" value="NZ_CP063989.1"/>
</dbReference>
<reference evidence="3 4" key="1">
    <citation type="submission" date="2020-11" db="EMBL/GenBank/DDBJ databases">
        <title>Actinomyces sp. ZJ750.</title>
        <authorList>
            <person name="Zhou J."/>
        </authorList>
    </citation>
    <scope>NUCLEOTIDE SEQUENCE [LARGE SCALE GENOMIC DNA]</scope>
    <source>
        <strain evidence="3 4">ZJ750</strain>
    </source>
</reference>
<evidence type="ECO:0000256" key="1">
    <source>
        <dbReference type="SAM" id="MobiDB-lite"/>
    </source>
</evidence>
<feature type="transmembrane region" description="Helical" evidence="2">
    <location>
        <begin position="15"/>
        <end position="35"/>
    </location>
</feature>
<evidence type="ECO:0000256" key="2">
    <source>
        <dbReference type="SAM" id="Phobius"/>
    </source>
</evidence>
<keyword evidence="2" id="KW-0812">Transmembrane</keyword>